<organism evidence="2 3">
    <name type="scientific">Mikania micrantha</name>
    <name type="common">bitter vine</name>
    <dbReference type="NCBI Taxonomy" id="192012"/>
    <lineage>
        <taxon>Eukaryota</taxon>
        <taxon>Viridiplantae</taxon>
        <taxon>Streptophyta</taxon>
        <taxon>Embryophyta</taxon>
        <taxon>Tracheophyta</taxon>
        <taxon>Spermatophyta</taxon>
        <taxon>Magnoliopsida</taxon>
        <taxon>eudicotyledons</taxon>
        <taxon>Gunneridae</taxon>
        <taxon>Pentapetalae</taxon>
        <taxon>asterids</taxon>
        <taxon>campanulids</taxon>
        <taxon>Asterales</taxon>
        <taxon>Asteraceae</taxon>
        <taxon>Asteroideae</taxon>
        <taxon>Heliantheae alliance</taxon>
        <taxon>Eupatorieae</taxon>
        <taxon>Mikania</taxon>
    </lineage>
</organism>
<protein>
    <submittedName>
        <fullName evidence="2">Uncharacterized protein</fullName>
    </submittedName>
</protein>
<gene>
    <name evidence="2" type="ORF">E3N88_27531</name>
</gene>
<evidence type="ECO:0000256" key="1">
    <source>
        <dbReference type="SAM" id="MobiDB-lite"/>
    </source>
</evidence>
<sequence length="111" mass="13023">MMNIGENRARNRVPNCPESQNEENYKNVKVKRARRTRALRLKPNGHAGRCAWRGSVWQIGSKDQIHAKIDVLQSSPAPASTRRRKLYFYHQIFIFKATKHLDHAREHVYKS</sequence>
<reference evidence="2 3" key="1">
    <citation type="submission" date="2019-05" db="EMBL/GenBank/DDBJ databases">
        <title>Mikania micrantha, genome provides insights into the molecular mechanism of rapid growth.</title>
        <authorList>
            <person name="Liu B."/>
        </authorList>
    </citation>
    <scope>NUCLEOTIDE SEQUENCE [LARGE SCALE GENOMIC DNA]</scope>
    <source>
        <strain evidence="2">NLD-2019</strain>
        <tissue evidence="2">Leaf</tissue>
    </source>
</reference>
<dbReference type="EMBL" id="SZYD01000014">
    <property type="protein sequence ID" value="KAD4178940.1"/>
    <property type="molecule type" value="Genomic_DNA"/>
</dbReference>
<evidence type="ECO:0000313" key="2">
    <source>
        <dbReference type="EMBL" id="KAD4178940.1"/>
    </source>
</evidence>
<accession>A0A5N6MY09</accession>
<proteinExistence type="predicted"/>
<evidence type="ECO:0000313" key="3">
    <source>
        <dbReference type="Proteomes" id="UP000326396"/>
    </source>
</evidence>
<feature type="region of interest" description="Disordered" evidence="1">
    <location>
        <begin position="1"/>
        <end position="26"/>
    </location>
</feature>
<name>A0A5N6MY09_9ASTR</name>
<dbReference type="AlphaFoldDB" id="A0A5N6MY09"/>
<keyword evidence="3" id="KW-1185">Reference proteome</keyword>
<dbReference type="Proteomes" id="UP000326396">
    <property type="component" value="Linkage Group LG4"/>
</dbReference>
<comment type="caution">
    <text evidence="2">The sequence shown here is derived from an EMBL/GenBank/DDBJ whole genome shotgun (WGS) entry which is preliminary data.</text>
</comment>